<accession>A0A191ZKG1</accession>
<organism evidence="2 3">
    <name type="scientific">Halothiobacillus diazotrophicus</name>
    <dbReference type="NCBI Taxonomy" id="1860122"/>
    <lineage>
        <taxon>Bacteria</taxon>
        <taxon>Pseudomonadati</taxon>
        <taxon>Pseudomonadota</taxon>
        <taxon>Gammaproteobacteria</taxon>
        <taxon>Chromatiales</taxon>
        <taxon>Halothiobacillaceae</taxon>
        <taxon>Halothiobacillus</taxon>
    </lineage>
</organism>
<protein>
    <recommendedName>
        <fullName evidence="4">Sulfate-binding protein</fullName>
    </recommendedName>
</protein>
<dbReference type="KEGG" id="haz:A9404_07590"/>
<dbReference type="SUPFAM" id="SSF53850">
    <property type="entry name" value="Periplasmic binding protein-like II"/>
    <property type="match status" value="1"/>
</dbReference>
<keyword evidence="1" id="KW-0732">Signal</keyword>
<dbReference type="PANTHER" id="PTHR30632:SF0">
    <property type="entry name" value="SULFATE-BINDING PROTEIN"/>
    <property type="match status" value="1"/>
</dbReference>
<evidence type="ECO:0008006" key="4">
    <source>
        <dbReference type="Google" id="ProtNLM"/>
    </source>
</evidence>
<dbReference type="Gene3D" id="3.40.190.10">
    <property type="entry name" value="Periplasmic binding protein-like II"/>
    <property type="match status" value="2"/>
</dbReference>
<evidence type="ECO:0000256" key="1">
    <source>
        <dbReference type="SAM" id="SignalP"/>
    </source>
</evidence>
<sequence length="323" mass="35464">MIAGLMLGTVLSVQAASASTPEPAGKYMNSYPKSLLAVQPPWSAPLYPGTEVTVPGMENVPDIHGDINDPQLVVFFAGNQYMLVNRLMAAFSKAYPQYPRVVAFTLPPGRLITAIKRGNGILLGNMHITLKPDVLTAGHGSIMRLQNDDHWFTGTEVYARNRLAIMTQKDNPEHITGLKSLANPSIKLCMPNPAWEGIAKSSIIPALKKTGGEPLVDEVYTKKVADGTTFLTHVHHRETPIRIMSHQCDAGVVWYTEAYFHDKIAHHATDIVPIPEADNQEVSYTAGQMKDAPHPEAAKAFMSFLLSPQAQTLYHQFGFMPPK</sequence>
<evidence type="ECO:0000313" key="3">
    <source>
        <dbReference type="Proteomes" id="UP000078596"/>
    </source>
</evidence>
<feature type="signal peptide" evidence="1">
    <location>
        <begin position="1"/>
        <end position="15"/>
    </location>
</feature>
<dbReference type="Pfam" id="PF13531">
    <property type="entry name" value="SBP_bac_11"/>
    <property type="match status" value="1"/>
</dbReference>
<reference evidence="2 3" key="1">
    <citation type="submission" date="2016-06" db="EMBL/GenBank/DDBJ databases">
        <title>Insight into the functional genes involving in sulfur oxidation in Pearl River water.</title>
        <authorList>
            <person name="Luo J."/>
            <person name="Tan X."/>
            <person name="Lin W."/>
        </authorList>
    </citation>
    <scope>NUCLEOTIDE SEQUENCE [LARGE SCALE GENOMIC DNA]</scope>
    <source>
        <strain evidence="2 3">LS2</strain>
    </source>
</reference>
<dbReference type="InterPro" id="IPR050682">
    <property type="entry name" value="ModA/WtpA"/>
</dbReference>
<dbReference type="Proteomes" id="UP000078596">
    <property type="component" value="Chromosome"/>
</dbReference>
<name>A0A191ZKG1_9GAMM</name>
<dbReference type="PANTHER" id="PTHR30632">
    <property type="entry name" value="MOLYBDATE-BINDING PERIPLASMIC PROTEIN"/>
    <property type="match status" value="1"/>
</dbReference>
<evidence type="ECO:0000313" key="2">
    <source>
        <dbReference type="EMBL" id="ANJ68350.1"/>
    </source>
</evidence>
<keyword evidence="3" id="KW-1185">Reference proteome</keyword>
<dbReference type="STRING" id="1860122.A9404_07590"/>
<proteinExistence type="predicted"/>
<gene>
    <name evidence="2" type="ORF">A9404_07590</name>
</gene>
<dbReference type="AlphaFoldDB" id="A0A191ZKG1"/>
<dbReference type="GO" id="GO:0015689">
    <property type="term" value="P:molybdate ion transport"/>
    <property type="evidence" value="ECO:0007669"/>
    <property type="project" value="TreeGrafter"/>
</dbReference>
<dbReference type="GO" id="GO:0030973">
    <property type="term" value="F:molybdate ion binding"/>
    <property type="evidence" value="ECO:0007669"/>
    <property type="project" value="TreeGrafter"/>
</dbReference>
<feature type="chain" id="PRO_5012475448" description="Sulfate-binding protein" evidence="1">
    <location>
        <begin position="16"/>
        <end position="323"/>
    </location>
</feature>
<dbReference type="EMBL" id="CP016027">
    <property type="protein sequence ID" value="ANJ68350.1"/>
    <property type="molecule type" value="Genomic_DNA"/>
</dbReference>